<dbReference type="Proteomes" id="UP000662857">
    <property type="component" value="Chromosome"/>
</dbReference>
<accession>A0A895YFH8</accession>
<keyword evidence="6" id="KW-1185">Reference proteome</keyword>
<dbReference type="KEGG" id="nhy:JQS43_22260"/>
<dbReference type="PANTHER" id="PTHR48267:SF1">
    <property type="entry name" value="BILIRUBIN OXIDASE"/>
    <property type="match status" value="1"/>
</dbReference>
<dbReference type="InterPro" id="IPR011707">
    <property type="entry name" value="Cu-oxidase-like_N"/>
</dbReference>
<keyword evidence="2" id="KW-0812">Transmembrane</keyword>
<dbReference type="Gene3D" id="2.60.40.420">
    <property type="entry name" value="Cupredoxins - blue copper proteins"/>
    <property type="match status" value="3"/>
</dbReference>
<protein>
    <submittedName>
        <fullName evidence="5">Multicopper oxidase family protein</fullName>
    </submittedName>
</protein>
<dbReference type="Pfam" id="PF07731">
    <property type="entry name" value="Cu-oxidase_2"/>
    <property type="match status" value="1"/>
</dbReference>
<evidence type="ECO:0000259" key="3">
    <source>
        <dbReference type="Pfam" id="PF07731"/>
    </source>
</evidence>
<gene>
    <name evidence="5" type="ORF">JQS43_22260</name>
</gene>
<dbReference type="EMBL" id="CP070499">
    <property type="protein sequence ID" value="QSB14209.1"/>
    <property type="molecule type" value="Genomic_DNA"/>
</dbReference>
<dbReference type="InterPro" id="IPR045087">
    <property type="entry name" value="Cu-oxidase_fam"/>
</dbReference>
<dbReference type="Pfam" id="PF07732">
    <property type="entry name" value="Cu-oxidase_3"/>
    <property type="match status" value="1"/>
</dbReference>
<feature type="transmembrane region" description="Helical" evidence="2">
    <location>
        <begin position="41"/>
        <end position="63"/>
    </location>
</feature>
<dbReference type="RefSeq" id="WP_239676327.1">
    <property type="nucleotide sequence ID" value="NZ_CP070499.1"/>
</dbReference>
<dbReference type="AlphaFoldDB" id="A0A895YFH8"/>
<reference evidence="5" key="1">
    <citation type="submission" date="2021-02" db="EMBL/GenBank/DDBJ databases">
        <title>Natrosporangium hydrolyticum gen. nov., sp. nov, a haloalkaliphilic actinobacterium from a soda solonchak soil.</title>
        <authorList>
            <person name="Sorokin D.Y."/>
            <person name="Khijniak T.V."/>
            <person name="Zakharycheva A.P."/>
            <person name="Boueva O.V."/>
            <person name="Ariskina E.V."/>
            <person name="Hahnke R.L."/>
            <person name="Bunk B."/>
            <person name="Sproer C."/>
            <person name="Schumann P."/>
            <person name="Evtushenko L.I."/>
            <person name="Kublanov I.V."/>
        </authorList>
    </citation>
    <scope>NUCLEOTIDE SEQUENCE</scope>
    <source>
        <strain evidence="5">DSM 106523</strain>
    </source>
</reference>
<evidence type="ECO:0000256" key="2">
    <source>
        <dbReference type="SAM" id="Phobius"/>
    </source>
</evidence>
<organism evidence="5 6">
    <name type="scientific">Natronosporangium hydrolyticum</name>
    <dbReference type="NCBI Taxonomy" id="2811111"/>
    <lineage>
        <taxon>Bacteria</taxon>
        <taxon>Bacillati</taxon>
        <taxon>Actinomycetota</taxon>
        <taxon>Actinomycetes</taxon>
        <taxon>Micromonosporales</taxon>
        <taxon>Micromonosporaceae</taxon>
        <taxon>Natronosporangium</taxon>
    </lineage>
</organism>
<keyword evidence="2" id="KW-1133">Transmembrane helix</keyword>
<dbReference type="SUPFAM" id="SSF49503">
    <property type="entry name" value="Cupredoxins"/>
    <property type="match status" value="3"/>
</dbReference>
<evidence type="ECO:0000313" key="6">
    <source>
        <dbReference type="Proteomes" id="UP000662857"/>
    </source>
</evidence>
<dbReference type="GO" id="GO:0005507">
    <property type="term" value="F:copper ion binding"/>
    <property type="evidence" value="ECO:0007669"/>
    <property type="project" value="InterPro"/>
</dbReference>
<feature type="domain" description="Plastocyanin-like" evidence="4">
    <location>
        <begin position="99"/>
        <end position="213"/>
    </location>
</feature>
<evidence type="ECO:0000256" key="1">
    <source>
        <dbReference type="ARBA" id="ARBA00010609"/>
    </source>
</evidence>
<name>A0A895YFH8_9ACTN</name>
<sequence length="522" mass="57636">MVFLLAMPLALLGSAAAGRLPATATAAAGQRRGLLRLRSRWLAVGGALVVVVTGSVALVASAASAQVQPFQQQLYIPPVLQGPEVTLEMVEADVQLLPTGPPTRMWTYNGNFPGPTIRRPAGEPTQLAVRNRLPATFGEATLHNHGGHSASSEDGQADSFLIPSGGMRTYTYEHMERGEPERAAMQWYHDHRMDLTGRNVWNGLAGLFILDDEVEAALDLPSGEFDIPLVLADRSFDEQNQIPYVFNPLGTVGDTILVNGRPQPHFNVGDRKYRLRLLNASNRLPYAVELSNGQPMHQIATESGLLPAPVERHQIVLGPGERVEVVIDFAGHLGEEIVLRAVGGGGGMVVGGDVLQFRVDRDLIDDSALPATLRPIPDFGEVSVTREFSLDFADDMWTINGLPFDPERFDAEPALDSTERWIFTNNTEQSHTIHIHDVDWLLEHRDGQPPPAWENALKETWFIEPNETISLITTFTGHTGAYVFHCHMLEHEDMMMMAQFNVLPGTERSRGEYDHRQPPNLR</sequence>
<feature type="domain" description="Plastocyanin-like" evidence="3">
    <location>
        <begin position="391"/>
        <end position="504"/>
    </location>
</feature>
<comment type="similarity">
    <text evidence="1">Belongs to the multicopper oxidase family.</text>
</comment>
<dbReference type="GO" id="GO:0016491">
    <property type="term" value="F:oxidoreductase activity"/>
    <property type="evidence" value="ECO:0007669"/>
    <property type="project" value="InterPro"/>
</dbReference>
<evidence type="ECO:0000313" key="5">
    <source>
        <dbReference type="EMBL" id="QSB14209.1"/>
    </source>
</evidence>
<proteinExistence type="inferred from homology"/>
<evidence type="ECO:0000259" key="4">
    <source>
        <dbReference type="Pfam" id="PF07732"/>
    </source>
</evidence>
<dbReference type="InterPro" id="IPR011706">
    <property type="entry name" value="Cu-oxidase_C"/>
</dbReference>
<keyword evidence="2" id="KW-0472">Membrane</keyword>
<dbReference type="PANTHER" id="PTHR48267">
    <property type="entry name" value="CUPREDOXIN SUPERFAMILY PROTEIN"/>
    <property type="match status" value="1"/>
</dbReference>
<dbReference type="InterPro" id="IPR008972">
    <property type="entry name" value="Cupredoxin"/>
</dbReference>